<dbReference type="EMBL" id="SNYK01000002">
    <property type="protein sequence ID" value="TDQ39408.1"/>
    <property type="molecule type" value="Genomic_DNA"/>
</dbReference>
<dbReference type="InterPro" id="IPR036514">
    <property type="entry name" value="SGNH_hydro_sf"/>
</dbReference>
<keyword evidence="4" id="KW-1185">Reference proteome</keyword>
<feature type="chain" id="PRO_5020624031" evidence="1">
    <location>
        <begin position="23"/>
        <end position="207"/>
    </location>
</feature>
<evidence type="ECO:0000313" key="4">
    <source>
        <dbReference type="Proteomes" id="UP000294575"/>
    </source>
</evidence>
<dbReference type="Pfam" id="PF13472">
    <property type="entry name" value="Lipase_GDSL_2"/>
    <property type="match status" value="1"/>
</dbReference>
<gene>
    <name evidence="3" type="ORF">DFQ45_102100</name>
</gene>
<dbReference type="GO" id="GO:0004622">
    <property type="term" value="F:phosphatidylcholine lysophospholipase activity"/>
    <property type="evidence" value="ECO:0007669"/>
    <property type="project" value="TreeGrafter"/>
</dbReference>
<evidence type="ECO:0000256" key="1">
    <source>
        <dbReference type="SAM" id="SignalP"/>
    </source>
</evidence>
<dbReference type="CDD" id="cd01822">
    <property type="entry name" value="Lysophospholipase_L1_like"/>
    <property type="match status" value="1"/>
</dbReference>
<dbReference type="SUPFAM" id="SSF52266">
    <property type="entry name" value="SGNH hydrolase"/>
    <property type="match status" value="1"/>
</dbReference>
<feature type="domain" description="SGNH hydrolase-type esterase" evidence="2">
    <location>
        <begin position="27"/>
        <end position="186"/>
    </location>
</feature>
<accession>A0A4R6TZH9</accession>
<evidence type="ECO:0000313" key="3">
    <source>
        <dbReference type="EMBL" id="TDQ39408.1"/>
    </source>
</evidence>
<dbReference type="AlphaFoldDB" id="A0A4R6TZH9"/>
<reference evidence="3 4" key="1">
    <citation type="submission" date="2019-03" db="EMBL/GenBank/DDBJ databases">
        <title>Genomic Encyclopedia of Type Strains, Phase IV (KMG-IV): sequencing the most valuable type-strain genomes for metagenomic binning, comparative biology and taxonomic classification.</title>
        <authorList>
            <person name="Goeker M."/>
        </authorList>
    </citation>
    <scope>NUCLEOTIDE SEQUENCE [LARGE SCALE GENOMIC DNA]</scope>
    <source>
        <strain evidence="3 4">DSM 28679</strain>
    </source>
</reference>
<proteinExistence type="predicted"/>
<comment type="caution">
    <text evidence="3">The sequence shown here is derived from an EMBL/GenBank/DDBJ whole genome shotgun (WGS) entry which is preliminary data.</text>
</comment>
<evidence type="ECO:0000259" key="2">
    <source>
        <dbReference type="Pfam" id="PF13472"/>
    </source>
</evidence>
<dbReference type="InterPro" id="IPR051532">
    <property type="entry name" value="Ester_Hydrolysis_Enzymes"/>
</dbReference>
<dbReference type="OrthoDB" id="9786188at2"/>
<protein>
    <submittedName>
        <fullName evidence="3">Acyl-CoA thioesterase-1</fullName>
    </submittedName>
</protein>
<dbReference type="InterPro" id="IPR013830">
    <property type="entry name" value="SGNH_hydro"/>
</dbReference>
<feature type="signal peptide" evidence="1">
    <location>
        <begin position="1"/>
        <end position="22"/>
    </location>
</feature>
<dbReference type="PANTHER" id="PTHR30383">
    <property type="entry name" value="THIOESTERASE 1/PROTEASE 1/LYSOPHOSPHOLIPASE L1"/>
    <property type="match status" value="1"/>
</dbReference>
<name>A0A4R6TZH9_9GAMM</name>
<dbReference type="PANTHER" id="PTHR30383:SF24">
    <property type="entry name" value="THIOESTERASE 1_PROTEASE 1_LYSOPHOSPHOLIPASE L1"/>
    <property type="match status" value="1"/>
</dbReference>
<dbReference type="Gene3D" id="3.40.50.1110">
    <property type="entry name" value="SGNH hydrolase"/>
    <property type="match status" value="1"/>
</dbReference>
<dbReference type="Proteomes" id="UP000294575">
    <property type="component" value="Unassembled WGS sequence"/>
</dbReference>
<keyword evidence="1" id="KW-0732">Signal</keyword>
<sequence>MKNWLRLMCAVLFAGLCTMAQAQTLLVVGDSISAAYGIEIEQGWVARLQQRLDERGSSYQVVNASISGDTSAGGRARLPALLERHRPALTIIELGGNDGLRGLPLERLQDNLGTMVEQARQQGSEVILLGMRIPPNYGPRYTEGFYQVYQQLAQELDVPVLDFFLEGVGGVEGMIQSDGIHPTAAAQPLLLDNAWPLIEAGLQGPAE</sequence>
<organism evidence="3 4">
    <name type="scientific">Thiopseudomonas denitrificans</name>
    <dbReference type="NCBI Taxonomy" id="1501432"/>
    <lineage>
        <taxon>Bacteria</taxon>
        <taxon>Pseudomonadati</taxon>
        <taxon>Pseudomonadota</taxon>
        <taxon>Gammaproteobacteria</taxon>
        <taxon>Pseudomonadales</taxon>
        <taxon>Pseudomonadaceae</taxon>
        <taxon>Thiopseudomonas</taxon>
    </lineage>
</organism>